<gene>
    <name evidence="5" type="ORF">NCGR_LOCUS36222</name>
</gene>
<evidence type="ECO:0008006" key="7">
    <source>
        <dbReference type="Google" id="ProtNLM"/>
    </source>
</evidence>
<evidence type="ECO:0000256" key="3">
    <source>
        <dbReference type="PROSITE-ProRule" id="PRU01191"/>
    </source>
</evidence>
<sequence>MAAEPADLADSQPFSPSNFLNLPPTPLLDLDCPALQLQDDDDDLQVLPFISRLLMEEEMDGFFDPDHPALLQAQQPFADILSDATANSISTAANSRGTGSGTFTALSPASAAGSPAFANATWPYDPAELSQLLFSRTYPADTATYPNADSLASSTMFAGGTVNMDMLNLAFLKGMEEANKFLPATNNSLLMPIVSGDRDGDHERNKLWRARQPKKVWKPQVDGNGMSLLLLQQSANNGSRGRKNNRHAGWGDDDSEEDETTGRRSRKLMAAGTEESEMVDEFVQSGYQSLHEQMVAMTISADDGRDADKKSTTSRKGKGSANEAVDLRTLLIHCAQAVAAGNRPSATDLLSKIRERSSPRGDSSQRLAHCFAMGLETRLAGTGSQVYGSPLMEKRASAVELLRAYQLYLAACCFTAMAFKFSNMAICKAIVGRKKVHIVDYGDHYGFQWPTLLGYWANREGGPPEVRFTAIDLPQPGFRPAARIQETGRRLTNFARRHGVPFRFHSIAAAKWETVSVDDLNIEHDEVLVVNGLFHFGKLMDEGADIDSLSPRDMVLGNIRKMRPDVFILCIENSSYNAPFFVTRFREALFFYSALFDMMDALAPRYSDERVLVEQGLFGQCALNAIACEGSDRVERPETYRQWQVRNERAGLRQLPLDPDMVKGISKKVKDKYHKDFVVDVDHQWLFQGWKGRILYAMSAWVANDNISLP</sequence>
<feature type="region of interest" description="Disordered" evidence="4">
    <location>
        <begin position="236"/>
        <end position="277"/>
    </location>
</feature>
<evidence type="ECO:0000313" key="6">
    <source>
        <dbReference type="Proteomes" id="UP000604825"/>
    </source>
</evidence>
<dbReference type="AlphaFoldDB" id="A0A811QAG7"/>
<comment type="similarity">
    <text evidence="3">Belongs to the GRAS family.</text>
</comment>
<accession>A0A811QAG7</accession>
<dbReference type="EMBL" id="CAJGYO010000009">
    <property type="protein sequence ID" value="CAD6252573.1"/>
    <property type="molecule type" value="Genomic_DNA"/>
</dbReference>
<evidence type="ECO:0000313" key="5">
    <source>
        <dbReference type="EMBL" id="CAD6252573.1"/>
    </source>
</evidence>
<keyword evidence="6" id="KW-1185">Reference proteome</keyword>
<dbReference type="PROSITE" id="PS50985">
    <property type="entry name" value="GRAS"/>
    <property type="match status" value="1"/>
</dbReference>
<feature type="region of interest" description="SAW" evidence="3">
    <location>
        <begin position="627"/>
        <end position="702"/>
    </location>
</feature>
<name>A0A811QAG7_9POAL</name>
<dbReference type="Pfam" id="PF03514">
    <property type="entry name" value="GRAS"/>
    <property type="match status" value="1"/>
</dbReference>
<feature type="compositionally biased region" description="Basic and acidic residues" evidence="4">
    <location>
        <begin position="302"/>
        <end position="311"/>
    </location>
</feature>
<dbReference type="PANTHER" id="PTHR31636">
    <property type="entry name" value="OSJNBA0084A10.13 PROTEIN-RELATED"/>
    <property type="match status" value="1"/>
</dbReference>
<feature type="region of interest" description="Disordered" evidence="4">
    <location>
        <begin position="300"/>
        <end position="321"/>
    </location>
</feature>
<evidence type="ECO:0000256" key="2">
    <source>
        <dbReference type="ARBA" id="ARBA00023163"/>
    </source>
</evidence>
<organism evidence="5 6">
    <name type="scientific">Miscanthus lutarioriparius</name>
    <dbReference type="NCBI Taxonomy" id="422564"/>
    <lineage>
        <taxon>Eukaryota</taxon>
        <taxon>Viridiplantae</taxon>
        <taxon>Streptophyta</taxon>
        <taxon>Embryophyta</taxon>
        <taxon>Tracheophyta</taxon>
        <taxon>Spermatophyta</taxon>
        <taxon>Magnoliopsida</taxon>
        <taxon>Liliopsida</taxon>
        <taxon>Poales</taxon>
        <taxon>Poaceae</taxon>
        <taxon>PACMAD clade</taxon>
        <taxon>Panicoideae</taxon>
        <taxon>Andropogonodae</taxon>
        <taxon>Andropogoneae</taxon>
        <taxon>Saccharinae</taxon>
        <taxon>Miscanthus</taxon>
    </lineage>
</organism>
<feature type="region of interest" description="VHIID" evidence="3">
    <location>
        <begin position="405"/>
        <end position="470"/>
    </location>
</feature>
<comment type="caution">
    <text evidence="3">Lacks conserved residue(s) required for the propagation of feature annotation.</text>
</comment>
<feature type="short sequence motif" description="VHIID" evidence="3">
    <location>
        <begin position="436"/>
        <end position="440"/>
    </location>
</feature>
<evidence type="ECO:0000256" key="4">
    <source>
        <dbReference type="SAM" id="MobiDB-lite"/>
    </source>
</evidence>
<protein>
    <recommendedName>
        <fullName evidence="7">Scarecrow-like protein 9</fullName>
    </recommendedName>
</protein>
<reference evidence="5" key="1">
    <citation type="submission" date="2020-10" db="EMBL/GenBank/DDBJ databases">
        <authorList>
            <person name="Han B."/>
            <person name="Lu T."/>
            <person name="Zhao Q."/>
            <person name="Huang X."/>
            <person name="Zhao Y."/>
        </authorList>
    </citation>
    <scope>NUCLEOTIDE SEQUENCE</scope>
</reference>
<dbReference type="InterPro" id="IPR005202">
    <property type="entry name" value="TF_GRAS"/>
</dbReference>
<proteinExistence type="inferred from homology"/>
<dbReference type="Proteomes" id="UP000604825">
    <property type="component" value="Unassembled WGS sequence"/>
</dbReference>
<dbReference type="OrthoDB" id="593539at2759"/>
<comment type="caution">
    <text evidence="5">The sequence shown here is derived from an EMBL/GenBank/DDBJ whole genome shotgun (WGS) entry which is preliminary data.</text>
</comment>
<feature type="region of interest" description="Leucine repeat II (LRII)" evidence="3">
    <location>
        <begin position="486"/>
        <end position="518"/>
    </location>
</feature>
<keyword evidence="2" id="KW-0804">Transcription</keyword>
<keyword evidence="1" id="KW-0805">Transcription regulation</keyword>
<evidence type="ECO:0000256" key="1">
    <source>
        <dbReference type="ARBA" id="ARBA00023015"/>
    </source>
</evidence>